<evidence type="ECO:0000256" key="3">
    <source>
        <dbReference type="ARBA" id="ARBA00022692"/>
    </source>
</evidence>
<evidence type="ECO:0000313" key="10">
    <source>
        <dbReference type="Proteomes" id="UP001497482"/>
    </source>
</evidence>
<name>A0AAV2IWD8_KNICA</name>
<feature type="domain" description="Proline-rich transmembrane protein 3/4" evidence="8">
    <location>
        <begin position="134"/>
        <end position="233"/>
    </location>
</feature>
<keyword evidence="4" id="KW-0732">Signal</keyword>
<evidence type="ECO:0000256" key="6">
    <source>
        <dbReference type="ARBA" id="ARBA00023136"/>
    </source>
</evidence>
<dbReference type="PANTHER" id="PTHR35578">
    <property type="entry name" value="PROLINE-RICH TRANSMEMBRANE PROTEIN 4-RELATED"/>
    <property type="match status" value="1"/>
</dbReference>
<keyword evidence="6 7" id="KW-0472">Membrane</keyword>
<reference evidence="9 10" key="1">
    <citation type="submission" date="2024-04" db="EMBL/GenBank/DDBJ databases">
        <authorList>
            <person name="Waldvogel A.-M."/>
            <person name="Schoenle A."/>
        </authorList>
    </citation>
    <scope>NUCLEOTIDE SEQUENCE [LARGE SCALE GENOMIC DNA]</scope>
</reference>
<dbReference type="AlphaFoldDB" id="A0AAV2IWD8"/>
<gene>
    <name evidence="9" type="ORF">KC01_LOCUS1159</name>
</gene>
<evidence type="ECO:0000256" key="5">
    <source>
        <dbReference type="ARBA" id="ARBA00022989"/>
    </source>
</evidence>
<evidence type="ECO:0000256" key="4">
    <source>
        <dbReference type="ARBA" id="ARBA00022729"/>
    </source>
</evidence>
<feature type="transmembrane region" description="Helical" evidence="7">
    <location>
        <begin position="119"/>
        <end position="142"/>
    </location>
</feature>
<accession>A0AAV2IWD8</accession>
<sequence length="306" mass="33408">MLESRTSTTESPKVNVPIVVDQEDQTNNKDVEEETEISSIPTQNTDITTSNLLTTESPYVQANTDWIFGTAESDATFLPDCNKERTGICNVSETWEITTPADVAPSHNNSTAMNKSNSLLLIPTSPLLVPLYSDWNSAIAAWGVAWEVHVYGLGCLFAILTLASALNLLCLPLRCPSGCGYFALVSIFLLAAGSTRAFSLLYDAYGHLDRLPSTEASLMLYEAPFPCFTAAFDLHPPSPINLRRSIDEALFSEALFPMSIFSPRPLRYSDQSINDLSALAALTDTLSLKGSLVKWGLLSYKGTIKH</sequence>
<dbReference type="Proteomes" id="UP001497482">
    <property type="component" value="Chromosome 1"/>
</dbReference>
<keyword evidence="5 7" id="KW-1133">Transmembrane helix</keyword>
<proteinExistence type="predicted"/>
<dbReference type="Pfam" id="PF25987">
    <property type="entry name" value="PRRT3"/>
    <property type="match status" value="1"/>
</dbReference>
<comment type="subcellular location">
    <subcellularLocation>
        <location evidence="1">Membrane</location>
        <topology evidence="1">Multi-pass membrane protein</topology>
    </subcellularLocation>
</comment>
<dbReference type="InterPro" id="IPR052836">
    <property type="entry name" value="PRRT_domain-containing"/>
</dbReference>
<feature type="transmembrane region" description="Helical" evidence="7">
    <location>
        <begin position="148"/>
        <end position="169"/>
    </location>
</feature>
<keyword evidence="2" id="KW-0597">Phosphoprotein</keyword>
<dbReference type="InterPro" id="IPR059081">
    <property type="entry name" value="PRRT3-4"/>
</dbReference>
<feature type="transmembrane region" description="Helical" evidence="7">
    <location>
        <begin position="181"/>
        <end position="202"/>
    </location>
</feature>
<evidence type="ECO:0000256" key="1">
    <source>
        <dbReference type="ARBA" id="ARBA00004141"/>
    </source>
</evidence>
<evidence type="ECO:0000259" key="8">
    <source>
        <dbReference type="Pfam" id="PF25987"/>
    </source>
</evidence>
<dbReference type="EMBL" id="OZ035823">
    <property type="protein sequence ID" value="CAL1568571.1"/>
    <property type="molecule type" value="Genomic_DNA"/>
</dbReference>
<evidence type="ECO:0000313" key="9">
    <source>
        <dbReference type="EMBL" id="CAL1568571.1"/>
    </source>
</evidence>
<evidence type="ECO:0000256" key="7">
    <source>
        <dbReference type="SAM" id="Phobius"/>
    </source>
</evidence>
<evidence type="ECO:0000256" key="2">
    <source>
        <dbReference type="ARBA" id="ARBA00022553"/>
    </source>
</evidence>
<organism evidence="9 10">
    <name type="scientific">Knipowitschia caucasica</name>
    <name type="common">Caucasian dwarf goby</name>
    <name type="synonym">Pomatoschistus caucasicus</name>
    <dbReference type="NCBI Taxonomy" id="637954"/>
    <lineage>
        <taxon>Eukaryota</taxon>
        <taxon>Metazoa</taxon>
        <taxon>Chordata</taxon>
        <taxon>Craniata</taxon>
        <taxon>Vertebrata</taxon>
        <taxon>Euteleostomi</taxon>
        <taxon>Actinopterygii</taxon>
        <taxon>Neopterygii</taxon>
        <taxon>Teleostei</taxon>
        <taxon>Neoteleostei</taxon>
        <taxon>Acanthomorphata</taxon>
        <taxon>Gobiaria</taxon>
        <taxon>Gobiiformes</taxon>
        <taxon>Gobioidei</taxon>
        <taxon>Gobiidae</taxon>
        <taxon>Gobiinae</taxon>
        <taxon>Knipowitschia</taxon>
    </lineage>
</organism>
<dbReference type="PANTHER" id="PTHR35578:SF6">
    <property type="entry name" value="PROLINE-RICH TRANSMEMBRANE PROTEIN 4"/>
    <property type="match status" value="1"/>
</dbReference>
<protein>
    <recommendedName>
        <fullName evidence="8">Proline-rich transmembrane protein 3/4 domain-containing protein</fullName>
    </recommendedName>
</protein>
<keyword evidence="10" id="KW-1185">Reference proteome</keyword>
<keyword evidence="3 7" id="KW-0812">Transmembrane</keyword>